<protein>
    <submittedName>
        <fullName evidence="2">Uncharacterized protein</fullName>
    </submittedName>
</protein>
<accession>A0A1M5W7T6</accession>
<reference evidence="3" key="1">
    <citation type="submission" date="2016-11" db="EMBL/GenBank/DDBJ databases">
        <authorList>
            <person name="Varghese N."/>
            <person name="Submissions S."/>
        </authorList>
    </citation>
    <scope>NUCLEOTIDE SEQUENCE [LARGE SCALE GENOMIC DNA]</scope>
    <source>
        <strain evidence="3">DSM 28223</strain>
    </source>
</reference>
<dbReference type="EMBL" id="FQWM01000010">
    <property type="protein sequence ID" value="SHH83582.1"/>
    <property type="molecule type" value="Genomic_DNA"/>
</dbReference>
<proteinExistence type="predicted"/>
<gene>
    <name evidence="2" type="ORF">SAMN04488044_0035</name>
</gene>
<keyword evidence="3" id="KW-1185">Reference proteome</keyword>
<sequence length="195" mass="21860">MRLATHIISGVVFWLCSLSSAHADMSPRQFVLGSCPEQLKAVEATFKGSEKYSRAEDNPMILRFWNQDQIAKKKHTLIPNSESKALMAVTGLASLSIANAAKSVHKVNAPIPVFADMLDRQESLLNCLLEKAHDFPEEAKFFVRHAKYCQFSETLSEFSHVFRNGNPEKRTAEEIFIAANNPDPLCRDPKGARKQ</sequence>
<organism evidence="2 3">
    <name type="scientific">Cognatishimia maritima</name>
    <dbReference type="NCBI Taxonomy" id="870908"/>
    <lineage>
        <taxon>Bacteria</taxon>
        <taxon>Pseudomonadati</taxon>
        <taxon>Pseudomonadota</taxon>
        <taxon>Alphaproteobacteria</taxon>
        <taxon>Rhodobacterales</taxon>
        <taxon>Paracoccaceae</taxon>
        <taxon>Cognatishimia</taxon>
    </lineage>
</organism>
<evidence type="ECO:0000256" key="1">
    <source>
        <dbReference type="SAM" id="SignalP"/>
    </source>
</evidence>
<feature type="signal peptide" evidence="1">
    <location>
        <begin position="1"/>
        <end position="23"/>
    </location>
</feature>
<keyword evidence="1" id="KW-0732">Signal</keyword>
<dbReference type="STRING" id="870908.SAMN04488044_0035"/>
<dbReference type="AlphaFoldDB" id="A0A1M5W7T6"/>
<evidence type="ECO:0000313" key="2">
    <source>
        <dbReference type="EMBL" id="SHH83582.1"/>
    </source>
</evidence>
<dbReference type="Proteomes" id="UP000184211">
    <property type="component" value="Unassembled WGS sequence"/>
</dbReference>
<feature type="chain" id="PRO_5012093185" evidence="1">
    <location>
        <begin position="24"/>
        <end position="195"/>
    </location>
</feature>
<evidence type="ECO:0000313" key="3">
    <source>
        <dbReference type="Proteomes" id="UP000184211"/>
    </source>
</evidence>
<name>A0A1M5W7T6_9RHOB</name>